<keyword evidence="2" id="KW-0255">Endonuclease</keyword>
<sequence length="284" mass="31899">MVDYDFPKRIILQGERVGRRPDLPEEFRFDGEVFRGIPSSEMNLACSATGRFVGKTGKILTPRKQSSGYLWYSWVNESRVCANVYAHRGVAEVWLAPRAGAYYVNHKDGNKHNNAADNLEWCTSAENTQHAIASGLVWNLPRKGEAGFRRMTRAQNRQVQTKLWREQGGVCPICGLPIDLQASSKNNGPVTDHIHDDTGAVRAVLHRGCNGFLGKAENTTRWAGVSPNDNDRIADLLISAGHYLMSEPTHIQYYTVRTPEELAQAQKLKARKARARRKARETIK</sequence>
<keyword evidence="2" id="KW-0540">Nuclease</keyword>
<feature type="domain" description="HNH nuclease" evidence="1">
    <location>
        <begin position="102"/>
        <end position="128"/>
    </location>
</feature>
<dbReference type="InterPro" id="IPR003615">
    <property type="entry name" value="HNH_nuc"/>
</dbReference>
<dbReference type="InterPro" id="IPR038563">
    <property type="entry name" value="Endonuclease_7_sf"/>
</dbReference>
<dbReference type="EMBL" id="OQ503491">
    <property type="protein sequence ID" value="WEV89173.1"/>
    <property type="molecule type" value="Genomic_DNA"/>
</dbReference>
<dbReference type="InterPro" id="IPR004211">
    <property type="entry name" value="Endonuclease_7"/>
</dbReference>
<dbReference type="Pfam" id="PF02945">
    <property type="entry name" value="Endonuclease_7"/>
    <property type="match status" value="1"/>
</dbReference>
<dbReference type="InterPro" id="IPR044925">
    <property type="entry name" value="His-Me_finger_sf"/>
</dbReference>
<organism evidence="2">
    <name type="scientific">Acinetobacter phage vB_AbaA_LLY</name>
    <dbReference type="NCBI Taxonomy" id="2966626"/>
    <lineage>
        <taxon>Viruses</taxon>
        <taxon>Duplodnaviria</taxon>
        <taxon>Heunggongvirae</taxon>
        <taxon>Uroviricota</taxon>
        <taxon>Caudoviricetes</taxon>
        <taxon>Autographivirales</taxon>
        <taxon>Autoscriptoviridae</taxon>
        <taxon>Slopekvirinae</taxon>
        <taxon>Drulisvirus</taxon>
        <taxon>Drulisvirus LLY</taxon>
    </lineage>
</organism>
<proteinExistence type="predicted"/>
<keyword evidence="2" id="KW-0378">Hydrolase</keyword>
<evidence type="ECO:0000313" key="2">
    <source>
        <dbReference type="EMBL" id="WEV89173.1"/>
    </source>
</evidence>
<accession>A0AAF0D8N0</accession>
<dbReference type="GO" id="GO:0004519">
    <property type="term" value="F:endonuclease activity"/>
    <property type="evidence" value="ECO:0007669"/>
    <property type="project" value="UniProtKB-KW"/>
</dbReference>
<protein>
    <submittedName>
        <fullName evidence="2">Endonuclease</fullName>
    </submittedName>
</protein>
<reference evidence="2" key="1">
    <citation type="submission" date="2023-02" db="EMBL/GenBank/DDBJ databases">
        <authorList>
            <person name="Bai B.Q."/>
            <person name="Huang H.X."/>
        </authorList>
    </citation>
    <scope>NUCLEOTIDE SEQUENCE</scope>
    <source>
        <strain evidence="2">Sewage</strain>
    </source>
</reference>
<dbReference type="Gene3D" id="3.90.75.20">
    <property type="match status" value="1"/>
</dbReference>
<dbReference type="Pfam" id="PF13392">
    <property type="entry name" value="HNH_3"/>
    <property type="match status" value="1"/>
</dbReference>
<evidence type="ECO:0000259" key="1">
    <source>
        <dbReference type="Pfam" id="PF13392"/>
    </source>
</evidence>
<dbReference type="Gene3D" id="3.40.1800.10">
    <property type="entry name" value="His-Me finger endonucleases"/>
    <property type="match status" value="1"/>
</dbReference>
<dbReference type="SUPFAM" id="SSF54060">
    <property type="entry name" value="His-Me finger endonucleases"/>
    <property type="match status" value="2"/>
</dbReference>
<name>A0AAF0D8N0_9CAUD</name>